<evidence type="ECO:0008006" key="3">
    <source>
        <dbReference type="Google" id="ProtNLM"/>
    </source>
</evidence>
<evidence type="ECO:0000313" key="2">
    <source>
        <dbReference type="Proteomes" id="UP000499080"/>
    </source>
</evidence>
<dbReference type="Proteomes" id="UP000499080">
    <property type="component" value="Unassembled WGS sequence"/>
</dbReference>
<reference evidence="1 2" key="1">
    <citation type="journal article" date="2019" name="Sci. Rep.">
        <title>Orb-weaving spider Araneus ventricosus genome elucidates the spidroin gene catalogue.</title>
        <authorList>
            <person name="Kono N."/>
            <person name="Nakamura H."/>
            <person name="Ohtoshi R."/>
            <person name="Moran D.A.P."/>
            <person name="Shinohara A."/>
            <person name="Yoshida Y."/>
            <person name="Fujiwara M."/>
            <person name="Mori M."/>
            <person name="Tomita M."/>
            <person name="Arakawa K."/>
        </authorList>
    </citation>
    <scope>NUCLEOTIDE SEQUENCE [LARGE SCALE GENOMIC DNA]</scope>
</reference>
<dbReference type="AlphaFoldDB" id="A0A4Y2P480"/>
<name>A0A4Y2P480_ARAVE</name>
<proteinExistence type="predicted"/>
<dbReference type="Gene3D" id="3.30.420.10">
    <property type="entry name" value="Ribonuclease H-like superfamily/Ribonuclease H"/>
    <property type="match status" value="1"/>
</dbReference>
<keyword evidence="2" id="KW-1185">Reference proteome</keyword>
<organism evidence="1 2">
    <name type="scientific">Araneus ventricosus</name>
    <name type="common">Orbweaver spider</name>
    <name type="synonym">Epeira ventricosa</name>
    <dbReference type="NCBI Taxonomy" id="182803"/>
    <lineage>
        <taxon>Eukaryota</taxon>
        <taxon>Metazoa</taxon>
        <taxon>Ecdysozoa</taxon>
        <taxon>Arthropoda</taxon>
        <taxon>Chelicerata</taxon>
        <taxon>Arachnida</taxon>
        <taxon>Araneae</taxon>
        <taxon>Araneomorphae</taxon>
        <taxon>Entelegynae</taxon>
        <taxon>Araneoidea</taxon>
        <taxon>Araneidae</taxon>
        <taxon>Araneus</taxon>
    </lineage>
</organism>
<protein>
    <recommendedName>
        <fullName evidence="3">DDE-1 domain-containing protein</fullName>
    </recommendedName>
</protein>
<comment type="caution">
    <text evidence="1">The sequence shown here is derived from an EMBL/GenBank/DDBJ whole genome shotgun (WGS) entry which is preliminary data.</text>
</comment>
<gene>
    <name evidence="1" type="ORF">AVEN_138587_1</name>
</gene>
<sequence length="197" mass="23123">MTATKSTIYYQKRREKYVETWFRQCKESFGKGFIIIAVFSYNGKLKISRVEKNFKINSTYYRERVLHPIFTEEIPFLYLNDFQIVKLHQGKATSHTSKSTTALHEKMKTDTCIAYIPFQHIPAKSSDVSPMDYCVFGLFKRAISKLKPITIDGLFKVVEEEWKSIPLAILRKALLSWESPCRLIDQKKGYKIENFKK</sequence>
<dbReference type="InterPro" id="IPR036397">
    <property type="entry name" value="RNaseH_sf"/>
</dbReference>
<dbReference type="EMBL" id="BGPR01010246">
    <property type="protein sequence ID" value="GBN45107.1"/>
    <property type="molecule type" value="Genomic_DNA"/>
</dbReference>
<dbReference type="GO" id="GO:0003676">
    <property type="term" value="F:nucleic acid binding"/>
    <property type="evidence" value="ECO:0007669"/>
    <property type="project" value="InterPro"/>
</dbReference>
<evidence type="ECO:0000313" key="1">
    <source>
        <dbReference type="EMBL" id="GBN45107.1"/>
    </source>
</evidence>
<dbReference type="OrthoDB" id="10017160at2759"/>
<accession>A0A4Y2P480</accession>